<name>A0A2U1MMW7_ARTAN</name>
<dbReference type="EMBL" id="PKPP01004839">
    <property type="protein sequence ID" value="PWA62572.1"/>
    <property type="molecule type" value="Genomic_DNA"/>
</dbReference>
<evidence type="ECO:0000313" key="2">
    <source>
        <dbReference type="EMBL" id="PWA62572.1"/>
    </source>
</evidence>
<reference evidence="2 3" key="1">
    <citation type="journal article" date="2018" name="Mol. Plant">
        <title>The genome of Artemisia annua provides insight into the evolution of Asteraceae family and artemisinin biosynthesis.</title>
        <authorList>
            <person name="Shen Q."/>
            <person name="Zhang L."/>
            <person name="Liao Z."/>
            <person name="Wang S."/>
            <person name="Yan T."/>
            <person name="Shi P."/>
            <person name="Liu M."/>
            <person name="Fu X."/>
            <person name="Pan Q."/>
            <person name="Wang Y."/>
            <person name="Lv Z."/>
            <person name="Lu X."/>
            <person name="Zhang F."/>
            <person name="Jiang W."/>
            <person name="Ma Y."/>
            <person name="Chen M."/>
            <person name="Hao X."/>
            <person name="Li L."/>
            <person name="Tang Y."/>
            <person name="Lv G."/>
            <person name="Zhou Y."/>
            <person name="Sun X."/>
            <person name="Brodelius P.E."/>
            <person name="Rose J.K.C."/>
            <person name="Tang K."/>
        </authorList>
    </citation>
    <scope>NUCLEOTIDE SEQUENCE [LARGE SCALE GENOMIC DNA]</scope>
    <source>
        <strain evidence="3">cv. Huhao1</strain>
        <tissue evidence="2">Leaf</tissue>
    </source>
</reference>
<feature type="region of interest" description="Disordered" evidence="1">
    <location>
        <begin position="33"/>
        <end position="56"/>
    </location>
</feature>
<comment type="caution">
    <text evidence="2">The sequence shown here is derived from an EMBL/GenBank/DDBJ whole genome shotgun (WGS) entry which is preliminary data.</text>
</comment>
<sequence>MGGIAGLIKINSGEAGLIVDSGEKSKKPIIKIGKGRKKKTMAGDGSNKNKNEVTKDRSVPEKFIQIVAAIEQFADLNKLSFQEAMGRLKAFEEWRKKGVKEEDGSSSLLFSKVDEKEKTKEHKCSCFCNTNNIGGDRLSVSINRSNLPAYKSFIGSVALQQTIDGREGIRFIIDVAGVREECVEEVVGWVEGKEEVVGWVEGKEEGGQERVMVFHTFSNNVRHVEGGMMPFGPCVTERGFRKCANITIDERHGDES</sequence>
<evidence type="ECO:0000256" key="1">
    <source>
        <dbReference type="SAM" id="MobiDB-lite"/>
    </source>
</evidence>
<dbReference type="AlphaFoldDB" id="A0A2U1MMW7"/>
<dbReference type="Proteomes" id="UP000245207">
    <property type="component" value="Unassembled WGS sequence"/>
</dbReference>
<proteinExistence type="predicted"/>
<keyword evidence="3" id="KW-1185">Reference proteome</keyword>
<dbReference type="OrthoDB" id="1726548at2759"/>
<evidence type="ECO:0000313" key="3">
    <source>
        <dbReference type="Proteomes" id="UP000245207"/>
    </source>
</evidence>
<feature type="compositionally biased region" description="Basic and acidic residues" evidence="1">
    <location>
        <begin position="47"/>
        <end position="56"/>
    </location>
</feature>
<gene>
    <name evidence="2" type="ORF">CTI12_AA352180</name>
</gene>
<accession>A0A2U1MMW7</accession>
<protein>
    <submittedName>
        <fullName evidence="2">Uncharacterized protein</fullName>
    </submittedName>
</protein>
<organism evidence="2 3">
    <name type="scientific">Artemisia annua</name>
    <name type="common">Sweet wormwood</name>
    <dbReference type="NCBI Taxonomy" id="35608"/>
    <lineage>
        <taxon>Eukaryota</taxon>
        <taxon>Viridiplantae</taxon>
        <taxon>Streptophyta</taxon>
        <taxon>Embryophyta</taxon>
        <taxon>Tracheophyta</taxon>
        <taxon>Spermatophyta</taxon>
        <taxon>Magnoliopsida</taxon>
        <taxon>eudicotyledons</taxon>
        <taxon>Gunneridae</taxon>
        <taxon>Pentapetalae</taxon>
        <taxon>asterids</taxon>
        <taxon>campanulids</taxon>
        <taxon>Asterales</taxon>
        <taxon>Asteraceae</taxon>
        <taxon>Asteroideae</taxon>
        <taxon>Anthemideae</taxon>
        <taxon>Artemisiinae</taxon>
        <taxon>Artemisia</taxon>
    </lineage>
</organism>